<evidence type="ECO:0000313" key="3">
    <source>
        <dbReference type="EMBL" id="EIG51852.1"/>
    </source>
</evidence>
<feature type="signal peptide" evidence="1">
    <location>
        <begin position="1"/>
        <end position="28"/>
    </location>
</feature>
<dbReference type="HOGENOM" id="CLU_1097231_0_0_7"/>
<reference evidence="3" key="1">
    <citation type="submission" date="2011-11" db="EMBL/GenBank/DDBJ databases">
        <title>Improved High-Quality Draft sequence of Desulfovibrio sp. U5L.</title>
        <authorList>
            <consortium name="US DOE Joint Genome Institute"/>
            <person name="Lucas S."/>
            <person name="Han J."/>
            <person name="Lapidus A."/>
            <person name="Cheng J.-F."/>
            <person name="Goodwin L."/>
            <person name="Pitluck S."/>
            <person name="Peters L."/>
            <person name="Ovchinnikova G."/>
            <person name="Held B."/>
            <person name="Detter J.C."/>
            <person name="Han C."/>
            <person name="Tapia R."/>
            <person name="Land M."/>
            <person name="Hauser L."/>
            <person name="Kyrpides N."/>
            <person name="Ivanova N."/>
            <person name="Pagani I."/>
            <person name="Gabster J."/>
            <person name="Walker C."/>
            <person name="Stolyar S."/>
            <person name="Stahl D."/>
            <person name="Arkin A."/>
            <person name="Dehal P."/>
            <person name="Hazen T."/>
            <person name="Woyke T."/>
        </authorList>
    </citation>
    <scope>NUCLEOTIDE SEQUENCE [LARGE SCALE GENOMIC DNA]</scope>
    <source>
        <strain evidence="3">U5L</strain>
    </source>
</reference>
<dbReference type="Pfam" id="PF07589">
    <property type="entry name" value="PEP-CTERM"/>
    <property type="match status" value="1"/>
</dbReference>
<dbReference type="EMBL" id="JH600068">
    <property type="protein sequence ID" value="EIG51852.1"/>
    <property type="molecule type" value="Genomic_DNA"/>
</dbReference>
<feature type="chain" id="PRO_5003664110" evidence="1">
    <location>
        <begin position="29"/>
        <end position="253"/>
    </location>
</feature>
<name>I2PWE6_9BACT</name>
<dbReference type="InterPro" id="IPR013424">
    <property type="entry name" value="Ice-binding_C"/>
</dbReference>
<dbReference type="NCBIfam" id="TIGR02595">
    <property type="entry name" value="PEP_CTERM"/>
    <property type="match status" value="1"/>
</dbReference>
<feature type="domain" description="Ice-binding protein C-terminal" evidence="2">
    <location>
        <begin position="224"/>
        <end position="247"/>
    </location>
</feature>
<keyword evidence="1" id="KW-0732">Signal</keyword>
<protein>
    <submittedName>
        <fullName evidence="3">PEP-CTERM putative exosortase interaction domain-containing protein</fullName>
    </submittedName>
</protein>
<organism evidence="3">
    <name type="scientific">Desulfovibrio sp. U5L</name>
    <dbReference type="NCBI Taxonomy" id="596152"/>
    <lineage>
        <taxon>Bacteria</taxon>
        <taxon>Pseudomonadati</taxon>
        <taxon>Thermodesulfobacteriota</taxon>
        <taxon>Desulfovibrionia</taxon>
        <taxon>Desulfovibrionales</taxon>
        <taxon>Desulfovibrionaceae</taxon>
        <taxon>Desulfovibrio</taxon>
    </lineage>
</organism>
<evidence type="ECO:0000259" key="2">
    <source>
        <dbReference type="Pfam" id="PF07589"/>
    </source>
</evidence>
<evidence type="ECO:0000256" key="1">
    <source>
        <dbReference type="SAM" id="SignalP"/>
    </source>
</evidence>
<dbReference type="AlphaFoldDB" id="I2PWE6"/>
<gene>
    <name evidence="3" type="ORF">DesU5LDRAFT_0135</name>
</gene>
<proteinExistence type="predicted"/>
<accession>I2PWE6</accession>
<sequence length="253" mass="27115">MNTNTLTKFGFTLILAATLFSWSAPAMATTFTFSDEYFLGQNKNYDPPFTGVTGKTPNTSHGYFWQETDTVNKTMTQMGYTSLAGEYVVNTNQELALFGWSATTASASTPATSVFNLNNPINGNNTYFQYTVGGTKTPFLFNGFDLAGGFSGTNLTFTLEGFLGGNMVDSAILTVTGNTFNTYTLNWQNVDTVEIVSTASLPLNWGSNAIVMDNVEINDPVTAPTPEPASLLLMGLGIAGAAAARRRITRNGA</sequence>